<dbReference type="Proteomes" id="UP000759131">
    <property type="component" value="Unassembled WGS sequence"/>
</dbReference>
<dbReference type="SUPFAM" id="SSF81296">
    <property type="entry name" value="E set domains"/>
    <property type="match status" value="1"/>
</dbReference>
<dbReference type="Gene3D" id="2.60.40.770">
    <property type="match status" value="1"/>
</dbReference>
<keyword evidence="3" id="KW-1185">Reference proteome</keyword>
<dbReference type="EMBL" id="CAJPIZ010002536">
    <property type="protein sequence ID" value="CAG2105177.1"/>
    <property type="molecule type" value="Genomic_DNA"/>
</dbReference>
<feature type="domain" description="MD-2-related lipid-recognition" evidence="1">
    <location>
        <begin position="55"/>
        <end position="174"/>
    </location>
</feature>
<accession>A0A7R9KKZ9</accession>
<dbReference type="InterPro" id="IPR003172">
    <property type="entry name" value="ML_dom"/>
</dbReference>
<feature type="non-terminal residue" evidence="2">
    <location>
        <position position="1"/>
    </location>
</feature>
<protein>
    <recommendedName>
        <fullName evidence="1">MD-2-related lipid-recognition domain-containing protein</fullName>
    </recommendedName>
</protein>
<dbReference type="EMBL" id="OC857111">
    <property type="protein sequence ID" value="CAD7624747.1"/>
    <property type="molecule type" value="Genomic_DNA"/>
</dbReference>
<dbReference type="InterPro" id="IPR014756">
    <property type="entry name" value="Ig_E-set"/>
</dbReference>
<evidence type="ECO:0000259" key="1">
    <source>
        <dbReference type="Pfam" id="PF02221"/>
    </source>
</evidence>
<evidence type="ECO:0000313" key="3">
    <source>
        <dbReference type="Proteomes" id="UP000759131"/>
    </source>
</evidence>
<name>A0A7R9KKZ9_9ACAR</name>
<sequence>IKRIPYAAHRPYALLVGHTCRSSTVLSARDRLKVMTFIERLSSEPIIAWPAGKTTSFDLDGCQAGDYACLVENGQNVSFTFGFQSESDESNPKVTIVFGHTDKQGSYVEDYDYTHYHTNACPTTACPIRKGVAQRLTFNTTIKATEFVSSGTAKRLTIRVHIEGNGNDLVCSEVYLAMIK</sequence>
<reference evidence="2" key="1">
    <citation type="submission" date="2020-11" db="EMBL/GenBank/DDBJ databases">
        <authorList>
            <person name="Tran Van P."/>
        </authorList>
    </citation>
    <scope>NUCLEOTIDE SEQUENCE</scope>
</reference>
<evidence type="ECO:0000313" key="2">
    <source>
        <dbReference type="EMBL" id="CAD7624747.1"/>
    </source>
</evidence>
<gene>
    <name evidence="2" type="ORF">OSB1V03_LOCUS5188</name>
</gene>
<dbReference type="Pfam" id="PF02221">
    <property type="entry name" value="E1_DerP2_DerF2"/>
    <property type="match status" value="1"/>
</dbReference>
<proteinExistence type="predicted"/>
<organism evidence="2">
    <name type="scientific">Medioppia subpectinata</name>
    <dbReference type="NCBI Taxonomy" id="1979941"/>
    <lineage>
        <taxon>Eukaryota</taxon>
        <taxon>Metazoa</taxon>
        <taxon>Ecdysozoa</taxon>
        <taxon>Arthropoda</taxon>
        <taxon>Chelicerata</taxon>
        <taxon>Arachnida</taxon>
        <taxon>Acari</taxon>
        <taxon>Acariformes</taxon>
        <taxon>Sarcoptiformes</taxon>
        <taxon>Oribatida</taxon>
        <taxon>Brachypylina</taxon>
        <taxon>Oppioidea</taxon>
        <taxon>Oppiidae</taxon>
        <taxon>Medioppia</taxon>
    </lineage>
</organism>
<dbReference type="AlphaFoldDB" id="A0A7R9KKZ9"/>